<feature type="domain" description="NmrA-like" evidence="3">
    <location>
        <begin position="3"/>
        <end position="300"/>
    </location>
</feature>
<dbReference type="Gene3D" id="3.40.50.720">
    <property type="entry name" value="NAD(P)-binding Rossmann-like Domain"/>
    <property type="match status" value="1"/>
</dbReference>
<dbReference type="Pfam" id="PF05368">
    <property type="entry name" value="NmrA"/>
    <property type="match status" value="1"/>
</dbReference>
<protein>
    <submittedName>
        <fullName evidence="4">NmrA family transcriptional regulator</fullName>
    </submittedName>
</protein>
<dbReference type="PANTHER" id="PTHR42748:SF31">
    <property type="entry name" value="NMRA-LIKE DOMAIN-CONTAINING PROTEIN-RELATED"/>
    <property type="match status" value="1"/>
</dbReference>
<sequence>MPKKILIIFGATGNQGGSVVRAILSDPSTAAEFHVRAVTRDPSKAASIALAELGAEVVQADLDDKSSLWPVLKDAYAVYLVTNMAEHMEPPRETRQGMNVADVCKETGVEHLIWSSLPYISKISNGKYTAAAHFDGKALVDEHICSLGIPHTIIRLGTYTSFLLDSLVPVPGDPYRYEMYFPQPMSLTSQLPLIDPAADVGKYVKAILLHPEKTLSRAYNLGQRYYSIAEILEILKENGVDASLKVISQEDFKAGLAAKGAPEFFQEDLVQVIAFGVEFGFFEDGIEEGHQLLDEPLTSLEESLKASPSFAALEKVLV</sequence>
<name>A0ABR4KR92_9EURO</name>
<dbReference type="Gene3D" id="3.90.25.10">
    <property type="entry name" value="UDP-galactose 4-epimerase, domain 1"/>
    <property type="match status" value="1"/>
</dbReference>
<dbReference type="Proteomes" id="UP001610444">
    <property type="component" value="Unassembled WGS sequence"/>
</dbReference>
<dbReference type="PANTHER" id="PTHR42748">
    <property type="entry name" value="NITROGEN METABOLITE REPRESSION PROTEIN NMRA FAMILY MEMBER"/>
    <property type="match status" value="1"/>
</dbReference>
<accession>A0ABR4KR92</accession>
<evidence type="ECO:0000313" key="4">
    <source>
        <dbReference type="EMBL" id="KAL2854794.1"/>
    </source>
</evidence>
<evidence type="ECO:0000256" key="1">
    <source>
        <dbReference type="ARBA" id="ARBA00006328"/>
    </source>
</evidence>
<reference evidence="4 5" key="1">
    <citation type="submission" date="2024-07" db="EMBL/GenBank/DDBJ databases">
        <title>Section-level genome sequencing and comparative genomics of Aspergillus sections Usti and Cavernicolus.</title>
        <authorList>
            <consortium name="Lawrence Berkeley National Laboratory"/>
            <person name="Nybo J.L."/>
            <person name="Vesth T.C."/>
            <person name="Theobald S."/>
            <person name="Frisvad J.C."/>
            <person name="Larsen T.O."/>
            <person name="Kjaerboelling I."/>
            <person name="Rothschild-Mancinelli K."/>
            <person name="Lyhne E.K."/>
            <person name="Kogle M.E."/>
            <person name="Barry K."/>
            <person name="Clum A."/>
            <person name="Na H."/>
            <person name="Ledsgaard L."/>
            <person name="Lin J."/>
            <person name="Lipzen A."/>
            <person name="Kuo A."/>
            <person name="Riley R."/>
            <person name="Mondo S."/>
            <person name="LaButti K."/>
            <person name="Haridas S."/>
            <person name="Pangalinan J."/>
            <person name="Salamov A.A."/>
            <person name="Simmons B.A."/>
            <person name="Magnuson J.K."/>
            <person name="Chen J."/>
            <person name="Drula E."/>
            <person name="Henrissat B."/>
            <person name="Wiebenga A."/>
            <person name="Lubbers R.J."/>
            <person name="Gomes A.C."/>
            <person name="Macurrencykelacurrency M.R."/>
            <person name="Stajich J."/>
            <person name="Grigoriev I.V."/>
            <person name="Mortensen U.H."/>
            <person name="De vries R.P."/>
            <person name="Baker S.E."/>
            <person name="Andersen M.R."/>
        </authorList>
    </citation>
    <scope>NUCLEOTIDE SEQUENCE [LARGE SCALE GENOMIC DNA]</scope>
    <source>
        <strain evidence="4 5">CBS 756.74</strain>
    </source>
</reference>
<keyword evidence="2" id="KW-0521">NADP</keyword>
<evidence type="ECO:0000259" key="3">
    <source>
        <dbReference type="Pfam" id="PF05368"/>
    </source>
</evidence>
<comment type="similarity">
    <text evidence="1">Belongs to the NmrA-type oxidoreductase family.</text>
</comment>
<dbReference type="GeneID" id="98160177"/>
<dbReference type="InterPro" id="IPR036291">
    <property type="entry name" value="NAD(P)-bd_dom_sf"/>
</dbReference>
<dbReference type="CDD" id="cd05251">
    <property type="entry name" value="NmrA_like_SDR_a"/>
    <property type="match status" value="1"/>
</dbReference>
<dbReference type="InterPro" id="IPR008030">
    <property type="entry name" value="NmrA-like"/>
</dbReference>
<dbReference type="EMBL" id="JBFXLR010000011">
    <property type="protein sequence ID" value="KAL2854794.1"/>
    <property type="molecule type" value="Genomic_DNA"/>
</dbReference>
<evidence type="ECO:0000256" key="2">
    <source>
        <dbReference type="ARBA" id="ARBA00022857"/>
    </source>
</evidence>
<evidence type="ECO:0000313" key="5">
    <source>
        <dbReference type="Proteomes" id="UP001610444"/>
    </source>
</evidence>
<dbReference type="SUPFAM" id="SSF51735">
    <property type="entry name" value="NAD(P)-binding Rossmann-fold domains"/>
    <property type="match status" value="1"/>
</dbReference>
<comment type="caution">
    <text evidence="4">The sequence shown here is derived from an EMBL/GenBank/DDBJ whole genome shotgun (WGS) entry which is preliminary data.</text>
</comment>
<keyword evidence="5" id="KW-1185">Reference proteome</keyword>
<dbReference type="InterPro" id="IPR051164">
    <property type="entry name" value="NmrA-like_oxidored"/>
</dbReference>
<dbReference type="RefSeq" id="XP_070901658.1">
    <property type="nucleotide sequence ID" value="XM_071045013.1"/>
</dbReference>
<proteinExistence type="inferred from homology"/>
<organism evidence="4 5">
    <name type="scientific">Aspergillus pseudodeflectus</name>
    <dbReference type="NCBI Taxonomy" id="176178"/>
    <lineage>
        <taxon>Eukaryota</taxon>
        <taxon>Fungi</taxon>
        <taxon>Dikarya</taxon>
        <taxon>Ascomycota</taxon>
        <taxon>Pezizomycotina</taxon>
        <taxon>Eurotiomycetes</taxon>
        <taxon>Eurotiomycetidae</taxon>
        <taxon>Eurotiales</taxon>
        <taxon>Aspergillaceae</taxon>
        <taxon>Aspergillus</taxon>
        <taxon>Aspergillus subgen. Nidulantes</taxon>
    </lineage>
</organism>
<gene>
    <name evidence="4" type="ORF">BJX68DRAFT_264687</name>
</gene>